<protein>
    <submittedName>
        <fullName evidence="2">Uncharacterized protein</fullName>
    </submittedName>
</protein>
<dbReference type="AlphaFoldDB" id="A0A4Z1EQW2"/>
<sequence length="85" mass="9238">MHVLTSLGTVREKKAGDGGRVLPQSPNSQLPTPNSQLPTPNSQLPTSIYLLDGSRPIQARDSITDKTTDRTTETTERNKSFTISS</sequence>
<evidence type="ECO:0000313" key="2">
    <source>
        <dbReference type="EMBL" id="TGO11407.1"/>
    </source>
</evidence>
<accession>A0A4Z1EQW2</accession>
<gene>
    <name evidence="2" type="ORF">BTUL_0110g00180</name>
</gene>
<evidence type="ECO:0000313" key="3">
    <source>
        <dbReference type="Proteomes" id="UP000297777"/>
    </source>
</evidence>
<dbReference type="Proteomes" id="UP000297777">
    <property type="component" value="Unassembled WGS sequence"/>
</dbReference>
<feature type="region of interest" description="Disordered" evidence="1">
    <location>
        <begin position="1"/>
        <end position="85"/>
    </location>
</feature>
<feature type="compositionally biased region" description="Basic and acidic residues" evidence="1">
    <location>
        <begin position="62"/>
        <end position="79"/>
    </location>
</feature>
<comment type="caution">
    <text evidence="2">The sequence shown here is derived from an EMBL/GenBank/DDBJ whole genome shotgun (WGS) entry which is preliminary data.</text>
</comment>
<name>A0A4Z1EQW2_9HELO</name>
<reference evidence="2 3" key="1">
    <citation type="submission" date="2017-12" db="EMBL/GenBank/DDBJ databases">
        <title>Comparative genomics of Botrytis spp.</title>
        <authorList>
            <person name="Valero-Jimenez C.A."/>
            <person name="Tapia P."/>
            <person name="Veloso J."/>
            <person name="Silva-Moreno E."/>
            <person name="Staats M."/>
            <person name="Valdes J.H."/>
            <person name="Van Kan J.A.L."/>
        </authorList>
    </citation>
    <scope>NUCLEOTIDE SEQUENCE [LARGE SCALE GENOMIC DNA]</scope>
    <source>
        <strain evidence="2 3">Bt9001</strain>
    </source>
</reference>
<keyword evidence="3" id="KW-1185">Reference proteome</keyword>
<feature type="compositionally biased region" description="Polar residues" evidence="1">
    <location>
        <begin position="24"/>
        <end position="46"/>
    </location>
</feature>
<organism evidence="2 3">
    <name type="scientific">Botrytis tulipae</name>
    <dbReference type="NCBI Taxonomy" id="87230"/>
    <lineage>
        <taxon>Eukaryota</taxon>
        <taxon>Fungi</taxon>
        <taxon>Dikarya</taxon>
        <taxon>Ascomycota</taxon>
        <taxon>Pezizomycotina</taxon>
        <taxon>Leotiomycetes</taxon>
        <taxon>Helotiales</taxon>
        <taxon>Sclerotiniaceae</taxon>
        <taxon>Botrytis</taxon>
    </lineage>
</organism>
<evidence type="ECO:0000256" key="1">
    <source>
        <dbReference type="SAM" id="MobiDB-lite"/>
    </source>
</evidence>
<dbReference type="EMBL" id="PQXH01000110">
    <property type="protein sequence ID" value="TGO11407.1"/>
    <property type="molecule type" value="Genomic_DNA"/>
</dbReference>
<proteinExistence type="predicted"/>